<comment type="subcellular location">
    <subcellularLocation>
        <location evidence="1">Cell membrane</location>
    </subcellularLocation>
</comment>
<dbReference type="GO" id="GO:0020037">
    <property type="term" value="F:heme binding"/>
    <property type="evidence" value="ECO:0007669"/>
    <property type="project" value="InterPro"/>
</dbReference>
<keyword evidence="18" id="KW-1185">Reference proteome</keyword>
<evidence type="ECO:0000256" key="7">
    <source>
        <dbReference type="ARBA" id="ARBA00023136"/>
    </source>
</evidence>
<evidence type="ECO:0000256" key="15">
    <source>
        <dbReference type="SAM" id="MobiDB-lite"/>
    </source>
</evidence>
<evidence type="ECO:0000256" key="12">
    <source>
        <dbReference type="ARBA" id="ARBA00032067"/>
    </source>
</evidence>
<keyword evidence="6 16" id="KW-1133">Transmembrane helix</keyword>
<dbReference type="Pfam" id="PF05038">
    <property type="entry name" value="Cytochrom_B558a"/>
    <property type="match status" value="1"/>
</dbReference>
<keyword evidence="5 16" id="KW-0812">Transmembrane</keyword>
<feature type="transmembrane region" description="Helical" evidence="16">
    <location>
        <begin position="107"/>
        <end position="125"/>
    </location>
</feature>
<evidence type="ECO:0000256" key="5">
    <source>
        <dbReference type="ARBA" id="ARBA00022692"/>
    </source>
</evidence>
<accession>A0A814DGE8</accession>
<evidence type="ECO:0000313" key="18">
    <source>
        <dbReference type="Proteomes" id="UP000663832"/>
    </source>
</evidence>
<feature type="region of interest" description="Disordered" evidence="15">
    <location>
        <begin position="157"/>
        <end position="182"/>
    </location>
</feature>
<dbReference type="PANTHER" id="PTHR15168">
    <property type="entry name" value="CYTOCHROME B-245 LIGHT CHAIN"/>
    <property type="match status" value="1"/>
</dbReference>
<reference evidence="17" key="1">
    <citation type="submission" date="2021-02" db="EMBL/GenBank/DDBJ databases">
        <authorList>
            <person name="Nowell W R."/>
        </authorList>
    </citation>
    <scope>NUCLEOTIDE SEQUENCE</scope>
</reference>
<organism evidence="17 18">
    <name type="scientific">Adineta steineri</name>
    <dbReference type="NCBI Taxonomy" id="433720"/>
    <lineage>
        <taxon>Eukaryota</taxon>
        <taxon>Metazoa</taxon>
        <taxon>Spiralia</taxon>
        <taxon>Gnathifera</taxon>
        <taxon>Rotifera</taxon>
        <taxon>Eurotatoria</taxon>
        <taxon>Bdelloidea</taxon>
        <taxon>Adinetida</taxon>
        <taxon>Adinetidae</taxon>
        <taxon>Adineta</taxon>
    </lineage>
</organism>
<evidence type="ECO:0000256" key="1">
    <source>
        <dbReference type="ARBA" id="ARBA00004236"/>
    </source>
</evidence>
<evidence type="ECO:0000256" key="2">
    <source>
        <dbReference type="ARBA" id="ARBA00010590"/>
    </source>
</evidence>
<comment type="caution">
    <text evidence="17">The sequence shown here is derived from an EMBL/GenBank/DDBJ whole genome shotgun (WGS) entry which is preliminary data.</text>
</comment>
<evidence type="ECO:0000256" key="3">
    <source>
        <dbReference type="ARBA" id="ARBA00017733"/>
    </source>
</evidence>
<feature type="transmembrane region" description="Helical" evidence="16">
    <location>
        <begin position="58"/>
        <end position="75"/>
    </location>
</feature>
<feature type="transmembrane region" description="Helical" evidence="16">
    <location>
        <begin position="34"/>
        <end position="52"/>
    </location>
</feature>
<evidence type="ECO:0000256" key="6">
    <source>
        <dbReference type="ARBA" id="ARBA00022989"/>
    </source>
</evidence>
<name>A0A814DGE8_9BILA</name>
<dbReference type="InterPro" id="IPR007732">
    <property type="entry name" value="Cyt_b558_asu"/>
</dbReference>
<evidence type="ECO:0000256" key="4">
    <source>
        <dbReference type="ARBA" id="ARBA00022475"/>
    </source>
</evidence>
<dbReference type="AlphaFoldDB" id="A0A814DGE8"/>
<comment type="subunit">
    <text evidence="14">Component of the phagocyte NADPH oxidase core complex/cytochrome b558 complex, composed of CYBB (heavy chain (beta)) and CYBA (light chain (alpha)). Component of the phagocyte NADPH oxidase complex composed of an obligatory core heterodimer formed by the membrane proteins CYBA and CYBB and the cytosolic regulatory subunits NCF1/p47-phox, NCF2/p67-phox, NCF4/p40-phox and the small GTPase RAC1 or RAC2. Interacts with NCF1 (via SH3 domain). Interacts with SH3PXD2A. Interacts with DUOX1, DUOX2 and TPO. Interacts with NOX4; this interaction mediates superoxide generation. Interacts with calprotectin (S100A8/9). Interacts with GBP7. Interacts with NOXO1. Forms a heterodimer with NOX3 and is essential for activity and cell membrane localization of NOX3. Interacts with NOX1.</text>
</comment>
<evidence type="ECO:0000313" key="17">
    <source>
        <dbReference type="EMBL" id="CAF0952680.1"/>
    </source>
</evidence>
<proteinExistence type="inferred from homology"/>
<evidence type="ECO:0000256" key="9">
    <source>
        <dbReference type="ARBA" id="ARBA00030298"/>
    </source>
</evidence>
<keyword evidence="7 16" id="KW-0472">Membrane</keyword>
<dbReference type="PANTHER" id="PTHR15168:SF0">
    <property type="entry name" value="CYTOCHROME B-245 LIGHT CHAIN"/>
    <property type="match status" value="1"/>
</dbReference>
<evidence type="ECO:0000256" key="10">
    <source>
        <dbReference type="ARBA" id="ARBA00031067"/>
    </source>
</evidence>
<protein>
    <recommendedName>
        <fullName evidence="3">Cytochrome b-245 light chain</fullName>
    </recommendedName>
    <alternativeName>
        <fullName evidence="11">Cytochrome b(558) alpha chain</fullName>
    </alternativeName>
    <alternativeName>
        <fullName evidence="10">Cytochrome b558 subunit alpha</fullName>
    </alternativeName>
    <alternativeName>
        <fullName evidence="13">Neutrophil cytochrome b 22 kDa polypeptide</fullName>
    </alternativeName>
    <alternativeName>
        <fullName evidence="12">Superoxide-generating NADPH oxidase light chain subunit</fullName>
    </alternativeName>
    <alternativeName>
        <fullName evidence="8">p22 phagocyte B-cytochrome</fullName>
    </alternativeName>
    <alternativeName>
        <fullName evidence="9">p22-phox</fullName>
    </alternativeName>
</protein>
<evidence type="ECO:0000256" key="14">
    <source>
        <dbReference type="ARBA" id="ARBA00050017"/>
    </source>
</evidence>
<sequence length="182" mass="20207">MATTTTATATATAAIKTVFSTSTIEWAMWANEHVLLTGYVLGIFSILTIIFHFPLWQIAIYGLLLALFIIIIEYPRSGRIVKKSKARPLQKYPSLLLTKLGPLTRNYFIRFVVYILLSLPCLFLISTIAPAISLIIGAGAYGLAALFQEQWIPVEPKTTDNTVPMPTRPPPREPLYRAPSNA</sequence>
<dbReference type="Proteomes" id="UP000663832">
    <property type="component" value="Unassembled WGS sequence"/>
</dbReference>
<evidence type="ECO:0000256" key="13">
    <source>
        <dbReference type="ARBA" id="ARBA00033347"/>
    </source>
</evidence>
<gene>
    <name evidence="17" type="ORF">QVE165_LOCUS12309</name>
</gene>
<evidence type="ECO:0000256" key="16">
    <source>
        <dbReference type="SAM" id="Phobius"/>
    </source>
</evidence>
<evidence type="ECO:0000256" key="8">
    <source>
        <dbReference type="ARBA" id="ARBA00030106"/>
    </source>
</evidence>
<dbReference type="OrthoDB" id="2445232at2759"/>
<dbReference type="EMBL" id="CAJNOM010000061">
    <property type="protein sequence ID" value="CAF0952680.1"/>
    <property type="molecule type" value="Genomic_DNA"/>
</dbReference>
<keyword evidence="4" id="KW-1003">Cell membrane</keyword>
<comment type="similarity">
    <text evidence="2">Belongs to the p22phox family.</text>
</comment>
<evidence type="ECO:0000256" key="11">
    <source>
        <dbReference type="ARBA" id="ARBA00031995"/>
    </source>
</evidence>
<dbReference type="GO" id="GO:0005886">
    <property type="term" value="C:plasma membrane"/>
    <property type="evidence" value="ECO:0007669"/>
    <property type="project" value="UniProtKB-SubCell"/>
</dbReference>